<organism evidence="8 9">
    <name type="scientific">Microthyrium microscopicum</name>
    <dbReference type="NCBI Taxonomy" id="703497"/>
    <lineage>
        <taxon>Eukaryota</taxon>
        <taxon>Fungi</taxon>
        <taxon>Dikarya</taxon>
        <taxon>Ascomycota</taxon>
        <taxon>Pezizomycotina</taxon>
        <taxon>Dothideomycetes</taxon>
        <taxon>Dothideomycetes incertae sedis</taxon>
        <taxon>Microthyriales</taxon>
        <taxon>Microthyriaceae</taxon>
        <taxon>Microthyrium</taxon>
    </lineage>
</organism>
<evidence type="ECO:0000313" key="9">
    <source>
        <dbReference type="Proteomes" id="UP000799302"/>
    </source>
</evidence>
<evidence type="ECO:0000256" key="4">
    <source>
        <dbReference type="ARBA" id="ARBA00022989"/>
    </source>
</evidence>
<evidence type="ECO:0000256" key="2">
    <source>
        <dbReference type="ARBA" id="ARBA00022448"/>
    </source>
</evidence>
<dbReference type="InterPro" id="IPR011701">
    <property type="entry name" value="MFS"/>
</dbReference>
<dbReference type="FunFam" id="1.20.1250.20:FF:000013">
    <property type="entry name" value="MFS general substrate transporter"/>
    <property type="match status" value="1"/>
</dbReference>
<sequence>MGSVSTTETTHLLADTNASDNSFSENSLRNVIHIKPEKEAAALRKFDKYLVPVSLIFIILSALDRNNLGNARVFGFDEDLGLKSGQFGNIQTLSSLCTFLFEIPWTFAVKRFGPKKALGTAFILWSICTLGTAFIYTYGQAIVLRMILCACESGISPGFAFVFSTIYSQEQMGKRIMTTNLAQCISGAFGGLFAYAIQTMGARRGIAAWRWLFIVEFSVTICIGGVGWFFIPDSAETAWYLSEEEKETMCMKKERDRALRGGDMSNRKWIKLTLTDPFVYLLGVAFFTSSVAINGFSVFLPTIIAGMGYASIRVNYMTIPVYALGAISLMTQVYLSDKFKRRAVVIIGCCLPVAVGYLLCVVTPNPHAGYAGMFILVLGLYPISTLATTWATNTFSPDSKRALGMPLVLTIADISSLVSAQLYPTEQGPRYIQGNSVSAGLTVVAAALYGASWLLLKRRNAEKERLIAAGATINGLEGDQSLDTMYIL</sequence>
<feature type="domain" description="Major facilitator superfamily (MFS) profile" evidence="7">
    <location>
        <begin position="50"/>
        <end position="462"/>
    </location>
</feature>
<dbReference type="PANTHER" id="PTHR43791:SF24">
    <property type="entry name" value="NICOTINIC ACID PLASMA MEMBRANE TRANSPORTER"/>
    <property type="match status" value="1"/>
</dbReference>
<evidence type="ECO:0000259" key="7">
    <source>
        <dbReference type="PROSITE" id="PS50850"/>
    </source>
</evidence>
<dbReference type="AlphaFoldDB" id="A0A6A6U1R3"/>
<gene>
    <name evidence="8" type="ORF">BT63DRAFT_428008</name>
</gene>
<feature type="transmembrane region" description="Helical" evidence="6">
    <location>
        <begin position="316"/>
        <end position="336"/>
    </location>
</feature>
<reference evidence="8" key="1">
    <citation type="journal article" date="2020" name="Stud. Mycol.">
        <title>101 Dothideomycetes genomes: a test case for predicting lifestyles and emergence of pathogens.</title>
        <authorList>
            <person name="Haridas S."/>
            <person name="Albert R."/>
            <person name="Binder M."/>
            <person name="Bloem J."/>
            <person name="Labutti K."/>
            <person name="Salamov A."/>
            <person name="Andreopoulos B."/>
            <person name="Baker S."/>
            <person name="Barry K."/>
            <person name="Bills G."/>
            <person name="Bluhm B."/>
            <person name="Cannon C."/>
            <person name="Castanera R."/>
            <person name="Culley D."/>
            <person name="Daum C."/>
            <person name="Ezra D."/>
            <person name="Gonzalez J."/>
            <person name="Henrissat B."/>
            <person name="Kuo A."/>
            <person name="Liang C."/>
            <person name="Lipzen A."/>
            <person name="Lutzoni F."/>
            <person name="Magnuson J."/>
            <person name="Mondo S."/>
            <person name="Nolan M."/>
            <person name="Ohm R."/>
            <person name="Pangilinan J."/>
            <person name="Park H.-J."/>
            <person name="Ramirez L."/>
            <person name="Alfaro M."/>
            <person name="Sun H."/>
            <person name="Tritt A."/>
            <person name="Yoshinaga Y."/>
            <person name="Zwiers L.-H."/>
            <person name="Turgeon B."/>
            <person name="Goodwin S."/>
            <person name="Spatafora J."/>
            <person name="Crous P."/>
            <person name="Grigoriev I."/>
        </authorList>
    </citation>
    <scope>NUCLEOTIDE SEQUENCE</scope>
    <source>
        <strain evidence="8">CBS 115976</strain>
    </source>
</reference>
<evidence type="ECO:0000313" key="8">
    <source>
        <dbReference type="EMBL" id="KAF2666229.1"/>
    </source>
</evidence>
<feature type="transmembrane region" description="Helical" evidence="6">
    <location>
        <begin position="117"/>
        <end position="136"/>
    </location>
</feature>
<protein>
    <submittedName>
        <fullName evidence="8">High-affinity nicotinic acid transporter-like protein</fullName>
    </submittedName>
</protein>
<evidence type="ECO:0000256" key="6">
    <source>
        <dbReference type="SAM" id="Phobius"/>
    </source>
</evidence>
<dbReference type="InterPro" id="IPR020846">
    <property type="entry name" value="MFS_dom"/>
</dbReference>
<feature type="transmembrane region" description="Helical" evidence="6">
    <location>
        <begin position="209"/>
        <end position="231"/>
    </location>
</feature>
<keyword evidence="2" id="KW-0813">Transport</keyword>
<feature type="transmembrane region" description="Helical" evidence="6">
    <location>
        <begin position="436"/>
        <end position="456"/>
    </location>
</feature>
<dbReference type="Proteomes" id="UP000799302">
    <property type="component" value="Unassembled WGS sequence"/>
</dbReference>
<name>A0A6A6U1R3_9PEZI</name>
<feature type="transmembrane region" description="Helical" evidence="6">
    <location>
        <begin position="343"/>
        <end position="364"/>
    </location>
</feature>
<dbReference type="Gene3D" id="1.20.1250.20">
    <property type="entry name" value="MFS general substrate transporter like domains"/>
    <property type="match status" value="2"/>
</dbReference>
<feature type="transmembrane region" description="Helical" evidence="6">
    <location>
        <begin position="278"/>
        <end position="304"/>
    </location>
</feature>
<feature type="transmembrane region" description="Helical" evidence="6">
    <location>
        <begin position="370"/>
        <end position="391"/>
    </location>
</feature>
<evidence type="ECO:0000256" key="1">
    <source>
        <dbReference type="ARBA" id="ARBA00004141"/>
    </source>
</evidence>
<dbReference type="InterPro" id="IPR036259">
    <property type="entry name" value="MFS_trans_sf"/>
</dbReference>
<feature type="transmembrane region" description="Helical" evidence="6">
    <location>
        <begin position="179"/>
        <end position="197"/>
    </location>
</feature>
<keyword evidence="3 6" id="KW-0812">Transmembrane</keyword>
<evidence type="ECO:0000256" key="5">
    <source>
        <dbReference type="ARBA" id="ARBA00023136"/>
    </source>
</evidence>
<dbReference type="Pfam" id="PF07690">
    <property type="entry name" value="MFS_1"/>
    <property type="match status" value="1"/>
</dbReference>
<evidence type="ECO:0000256" key="3">
    <source>
        <dbReference type="ARBA" id="ARBA00022692"/>
    </source>
</evidence>
<keyword evidence="5 6" id="KW-0472">Membrane</keyword>
<comment type="subcellular location">
    <subcellularLocation>
        <location evidence="1">Membrane</location>
        <topology evidence="1">Multi-pass membrane protein</topology>
    </subcellularLocation>
</comment>
<accession>A0A6A6U1R3</accession>
<dbReference type="PROSITE" id="PS50850">
    <property type="entry name" value="MFS"/>
    <property type="match status" value="1"/>
</dbReference>
<keyword evidence="9" id="KW-1185">Reference proteome</keyword>
<keyword evidence="4 6" id="KW-1133">Transmembrane helix</keyword>
<dbReference type="PANTHER" id="PTHR43791">
    <property type="entry name" value="PERMEASE-RELATED"/>
    <property type="match status" value="1"/>
</dbReference>
<feature type="transmembrane region" description="Helical" evidence="6">
    <location>
        <begin position="142"/>
        <end position="167"/>
    </location>
</feature>
<dbReference type="OrthoDB" id="2962993at2759"/>
<proteinExistence type="predicted"/>
<dbReference type="GO" id="GO:0016020">
    <property type="term" value="C:membrane"/>
    <property type="evidence" value="ECO:0007669"/>
    <property type="project" value="UniProtKB-SubCell"/>
</dbReference>
<dbReference type="EMBL" id="MU004239">
    <property type="protein sequence ID" value="KAF2666229.1"/>
    <property type="molecule type" value="Genomic_DNA"/>
</dbReference>
<dbReference type="SUPFAM" id="SSF103473">
    <property type="entry name" value="MFS general substrate transporter"/>
    <property type="match status" value="1"/>
</dbReference>
<feature type="transmembrane region" description="Helical" evidence="6">
    <location>
        <begin position="403"/>
        <end position="424"/>
    </location>
</feature>
<dbReference type="GO" id="GO:0022857">
    <property type="term" value="F:transmembrane transporter activity"/>
    <property type="evidence" value="ECO:0007669"/>
    <property type="project" value="InterPro"/>
</dbReference>